<dbReference type="GO" id="GO:0006281">
    <property type="term" value="P:DNA repair"/>
    <property type="evidence" value="ECO:0007669"/>
    <property type="project" value="InterPro"/>
</dbReference>
<accession>A0A4E0QYS5</accession>
<dbReference type="InterPro" id="IPR031821">
    <property type="entry name" value="SOSSC"/>
</dbReference>
<comment type="caution">
    <text evidence="1">The sequence shown here is derived from an EMBL/GenBank/DDBJ whole genome shotgun (WGS) entry which is preliminary data.</text>
</comment>
<evidence type="ECO:0000313" key="1">
    <source>
        <dbReference type="EMBL" id="THD18441.1"/>
    </source>
</evidence>
<proteinExistence type="predicted"/>
<name>A0A4E0QYS5_FASHE</name>
<dbReference type="Pfam" id="PF15925">
    <property type="entry name" value="SOSSC"/>
    <property type="match status" value="1"/>
</dbReference>
<keyword evidence="2" id="KW-1185">Reference proteome</keyword>
<sequence length="66" mass="7619">MNKRNRRAVDLIEDQRKISGGMSFLMNSVRPIQSEPEKYPGFYVFQESLFGNMILPAMPRAESNPK</sequence>
<dbReference type="GO" id="GO:0070876">
    <property type="term" value="C:SOSS complex"/>
    <property type="evidence" value="ECO:0007669"/>
    <property type="project" value="InterPro"/>
</dbReference>
<gene>
    <name evidence="1" type="ORF">D915_011064</name>
</gene>
<organism evidence="1 2">
    <name type="scientific">Fasciola hepatica</name>
    <name type="common">Liver fluke</name>
    <dbReference type="NCBI Taxonomy" id="6192"/>
    <lineage>
        <taxon>Eukaryota</taxon>
        <taxon>Metazoa</taxon>
        <taxon>Spiralia</taxon>
        <taxon>Lophotrochozoa</taxon>
        <taxon>Platyhelminthes</taxon>
        <taxon>Trematoda</taxon>
        <taxon>Digenea</taxon>
        <taxon>Plagiorchiida</taxon>
        <taxon>Echinostomata</taxon>
        <taxon>Echinostomatoidea</taxon>
        <taxon>Fasciolidae</taxon>
        <taxon>Fasciola</taxon>
    </lineage>
</organism>
<protein>
    <submittedName>
        <fullName evidence="1">Uncharacterized protein</fullName>
    </submittedName>
</protein>
<dbReference type="EMBL" id="JXXN02011725">
    <property type="protein sequence ID" value="THD18441.1"/>
    <property type="molecule type" value="Genomic_DNA"/>
</dbReference>
<dbReference type="Proteomes" id="UP000230066">
    <property type="component" value="Unassembled WGS sequence"/>
</dbReference>
<dbReference type="AlphaFoldDB" id="A0A4E0QYS5"/>
<evidence type="ECO:0000313" key="2">
    <source>
        <dbReference type="Proteomes" id="UP000230066"/>
    </source>
</evidence>
<reference evidence="1" key="1">
    <citation type="submission" date="2019-03" db="EMBL/GenBank/DDBJ databases">
        <title>Improved annotation for the trematode Fasciola hepatica.</title>
        <authorList>
            <person name="Choi Y.-J."/>
            <person name="Martin J."/>
            <person name="Mitreva M."/>
        </authorList>
    </citation>
    <scope>NUCLEOTIDE SEQUENCE [LARGE SCALE GENOMIC DNA]</scope>
</reference>